<feature type="region of interest" description="Disordered" evidence="1">
    <location>
        <begin position="1"/>
        <end position="45"/>
    </location>
</feature>
<organism evidence="2 3">
    <name type="scientific">Planoprotostelium fungivorum</name>
    <dbReference type="NCBI Taxonomy" id="1890364"/>
    <lineage>
        <taxon>Eukaryota</taxon>
        <taxon>Amoebozoa</taxon>
        <taxon>Evosea</taxon>
        <taxon>Variosea</taxon>
        <taxon>Cavosteliida</taxon>
        <taxon>Cavosteliaceae</taxon>
        <taxon>Planoprotostelium</taxon>
    </lineage>
</organism>
<keyword evidence="3" id="KW-1185">Reference proteome</keyword>
<dbReference type="AlphaFoldDB" id="A0A2P6MN80"/>
<accession>A0A2P6MN80</accession>
<comment type="caution">
    <text evidence="2">The sequence shown here is derived from an EMBL/GenBank/DDBJ whole genome shotgun (WGS) entry which is preliminary data.</text>
</comment>
<gene>
    <name evidence="2" type="ORF">PROFUN_03459</name>
</gene>
<proteinExistence type="predicted"/>
<evidence type="ECO:0000256" key="1">
    <source>
        <dbReference type="SAM" id="MobiDB-lite"/>
    </source>
</evidence>
<evidence type="ECO:0008006" key="4">
    <source>
        <dbReference type="Google" id="ProtNLM"/>
    </source>
</evidence>
<dbReference type="EMBL" id="MDYQ01000661">
    <property type="protein sequence ID" value="PRP73145.1"/>
    <property type="molecule type" value="Genomic_DNA"/>
</dbReference>
<feature type="compositionally biased region" description="Acidic residues" evidence="1">
    <location>
        <begin position="20"/>
        <end position="34"/>
    </location>
</feature>
<protein>
    <recommendedName>
        <fullName evidence="4">Senescence domain-containing protein</fullName>
    </recommendedName>
</protein>
<evidence type="ECO:0000313" key="3">
    <source>
        <dbReference type="Proteomes" id="UP000241769"/>
    </source>
</evidence>
<evidence type="ECO:0000313" key="2">
    <source>
        <dbReference type="EMBL" id="PRP73145.1"/>
    </source>
</evidence>
<dbReference type="InParanoid" id="A0A2P6MN80"/>
<sequence length="171" mass="18433">MVSYNPTQEQENNEIPAQETQEENVERNEEDPQDDQAGAPFQSPVNSAWVSYAADQAKKGLHVADEQSAKGLETAKNATAQGLTVARSFTAGLLDWGLSYLATRSQNADDDSTRVTVNGYVNKGFDVVERVALGGIDVGAMVTKAGLNVAEFSVEKMDEVLGQPRPQTEAQ</sequence>
<feature type="compositionally biased region" description="Polar residues" evidence="1">
    <location>
        <begin position="1"/>
        <end position="15"/>
    </location>
</feature>
<dbReference type="Proteomes" id="UP000241769">
    <property type="component" value="Unassembled WGS sequence"/>
</dbReference>
<name>A0A2P6MN80_9EUKA</name>
<reference evidence="2 3" key="1">
    <citation type="journal article" date="2018" name="Genome Biol. Evol.">
        <title>Multiple Roots of Fruiting Body Formation in Amoebozoa.</title>
        <authorList>
            <person name="Hillmann F."/>
            <person name="Forbes G."/>
            <person name="Novohradska S."/>
            <person name="Ferling I."/>
            <person name="Riege K."/>
            <person name="Groth M."/>
            <person name="Westermann M."/>
            <person name="Marz M."/>
            <person name="Spaller T."/>
            <person name="Winckler T."/>
            <person name="Schaap P."/>
            <person name="Glockner G."/>
        </authorList>
    </citation>
    <scope>NUCLEOTIDE SEQUENCE [LARGE SCALE GENOMIC DNA]</scope>
    <source>
        <strain evidence="2 3">Jena</strain>
    </source>
</reference>